<evidence type="ECO:0000256" key="4">
    <source>
        <dbReference type="ARBA" id="ARBA00022692"/>
    </source>
</evidence>
<dbReference type="eggNOG" id="KOG2399">
    <property type="taxonomic scope" value="Eukaryota"/>
</dbReference>
<evidence type="ECO:0000256" key="7">
    <source>
        <dbReference type="SAM" id="MobiDB-lite"/>
    </source>
</evidence>
<evidence type="ECO:0000313" key="11">
    <source>
        <dbReference type="Proteomes" id="UP000018087"/>
    </source>
</evidence>
<feature type="transmembrane region" description="Helical" evidence="8">
    <location>
        <begin position="940"/>
        <end position="965"/>
    </location>
</feature>
<feature type="transmembrane region" description="Helical" evidence="8">
    <location>
        <begin position="106"/>
        <end position="125"/>
    </location>
</feature>
<comment type="similarity">
    <text evidence="2">Belongs to the Ca(2+):cation antiporter (CaCA) (TC 2.A.19) family.</text>
</comment>
<feature type="region of interest" description="Disordered" evidence="7">
    <location>
        <begin position="436"/>
        <end position="513"/>
    </location>
</feature>
<name>U7PVF1_SPOS1</name>
<dbReference type="OrthoDB" id="407410at2759"/>
<keyword evidence="5 8" id="KW-1133">Transmembrane helix</keyword>
<keyword evidence="11" id="KW-1185">Reference proteome</keyword>
<feature type="domain" description="Sodium/calcium exchanger membrane region" evidence="9">
    <location>
        <begin position="113"/>
        <end position="252"/>
    </location>
</feature>
<evidence type="ECO:0000256" key="3">
    <source>
        <dbReference type="ARBA" id="ARBA00022448"/>
    </source>
</evidence>
<evidence type="ECO:0000259" key="9">
    <source>
        <dbReference type="Pfam" id="PF01699"/>
    </source>
</evidence>
<feature type="transmembrane region" description="Helical" evidence="8">
    <location>
        <begin position="889"/>
        <end position="920"/>
    </location>
</feature>
<feature type="transmembrane region" description="Helical" evidence="8">
    <location>
        <begin position="209"/>
        <end position="227"/>
    </location>
</feature>
<feature type="transmembrane region" description="Helical" evidence="8">
    <location>
        <begin position="137"/>
        <end position="156"/>
    </location>
</feature>
<dbReference type="InterPro" id="IPR044880">
    <property type="entry name" value="NCX_ion-bd_dom_sf"/>
</dbReference>
<feature type="transmembrane region" description="Helical" evidence="8">
    <location>
        <begin position="20"/>
        <end position="40"/>
    </location>
</feature>
<dbReference type="GO" id="GO:0008324">
    <property type="term" value="F:monoatomic cation transmembrane transporter activity"/>
    <property type="evidence" value="ECO:0007669"/>
    <property type="project" value="TreeGrafter"/>
</dbReference>
<proteinExistence type="inferred from homology"/>
<evidence type="ECO:0000256" key="2">
    <source>
        <dbReference type="ARBA" id="ARBA00008170"/>
    </source>
</evidence>
<evidence type="ECO:0000256" key="5">
    <source>
        <dbReference type="ARBA" id="ARBA00022989"/>
    </source>
</evidence>
<dbReference type="InterPro" id="IPR004837">
    <property type="entry name" value="NaCa_Exmemb"/>
</dbReference>
<feature type="domain" description="Sodium/calcium exchanger membrane region" evidence="9">
    <location>
        <begin position="831"/>
        <end position="992"/>
    </location>
</feature>
<comment type="subcellular location">
    <subcellularLocation>
        <location evidence="1">Membrane</location>
        <topology evidence="1">Multi-pass membrane protein</topology>
    </subcellularLocation>
</comment>
<keyword evidence="6 8" id="KW-0472">Membrane</keyword>
<dbReference type="STRING" id="1391915.U7PVF1"/>
<sequence>MSLPTTPRRRRARFRTRPFYISTGLILALVAFHTFVPGVIGPSKLDNSISLLRRDDGNTTEDLECRLVHQAADQCAFVLANCEDEAAGLIPYITFYYCSMQHVQPLAFTILVIWLGLLFTTIGIAASDFFSVNLSTISTILGLSESLAGVTFLAFGNGSPDVFSTFAAMGSNSGSMAVGELIGAAGFITGVVAGSMALVREFKVSRRTFVRDIAFFIMSVAFSMVFLADGKLMLWECCVMIGFYLFYVLTVVGWHWVSTRRKRQRAREAASRGHYYGATIGAAGHSGAGDDDLAPYHDDDSQSRPNAIATAQDGLPIDPHDEPEPDDTAPVGGRRERPPPDISALERGPRIEVDSVDDPGEADLAFNMEAQADQISEEEQDRRNRHITAEMTSSMRVSRPAGRRRTTTTTPIRPSLLGALEFRSVLASLQRSGTMHLDPIDRRRMTSQHRPSLSRGHSVSVLDGTSTIDGHSREDDMSRSSLLPQDAYRRGSTGARDRAWSSGNRPFSWTDSSHQLGPPLLRFTDAGDTVHEEDAAAAAAASSMGPSPLGGSEATSGLASPEVAANLSPTLFPSLVDWREKTIWDKFVSLISAPSVLLLVVTLPVVEVDAQNDEDEDEDEDEDIASEYALHDTLEADGASASREPLMNGHRVSVGAASTPTLNVPRPETEWQRYRRSTLTNRPLQSPVVRTIQAEHGVDASNISSTAVSMTSAASSSAPPPEHVPAIPTTLSNPPAKSSEPAILGSELRQAEAEAVAAGWNRWLVTVQLFAGPLFTAFIVWANISEDLENPWRSLLFMIVGSLGASSLMLVVLLAMTSATRRPKYHSLLCFLGFIISVAWISTVAGEVVGVLKAFGVIVGISEAILGLTIFAVGNSLGDLVADITVARLGYPVMALSACFGGPMLNILLGVGVGGAWMTIKAAKARRDRHPDQPLHYKPYTIQVGSSLMVSAVTVLITLFVLLVAVPANRWVMSRKIGLALIGLWTVSTIVNVVLEVTGAWR</sequence>
<dbReference type="Gene3D" id="1.20.1420.30">
    <property type="entry name" value="NCX, central ion-binding region"/>
    <property type="match status" value="2"/>
</dbReference>
<dbReference type="InterPro" id="IPR051359">
    <property type="entry name" value="CaCA_antiporter"/>
</dbReference>
<keyword evidence="4 8" id="KW-0812">Transmembrane</keyword>
<feature type="transmembrane region" description="Helical" evidence="8">
    <location>
        <begin position="796"/>
        <end position="816"/>
    </location>
</feature>
<dbReference type="PANTHER" id="PTHR12266:SF0">
    <property type="entry name" value="MITOCHONDRIAL SODIUM_CALCIUM EXCHANGER PROTEIN"/>
    <property type="match status" value="1"/>
</dbReference>
<feature type="transmembrane region" description="Helical" evidence="8">
    <location>
        <begin position="233"/>
        <end position="257"/>
    </location>
</feature>
<feature type="transmembrane region" description="Helical" evidence="8">
    <location>
        <begin position="763"/>
        <end position="784"/>
    </location>
</feature>
<dbReference type="GO" id="GO:0006874">
    <property type="term" value="P:intracellular calcium ion homeostasis"/>
    <property type="evidence" value="ECO:0007669"/>
    <property type="project" value="TreeGrafter"/>
</dbReference>
<feature type="region of interest" description="Disordered" evidence="7">
    <location>
        <begin position="286"/>
        <end position="347"/>
    </location>
</feature>
<evidence type="ECO:0000313" key="10">
    <source>
        <dbReference type="EMBL" id="ERS98430.1"/>
    </source>
</evidence>
<dbReference type="EMBL" id="KI440846">
    <property type="protein sequence ID" value="ERS98430.1"/>
    <property type="molecule type" value="Genomic_DNA"/>
</dbReference>
<gene>
    <name evidence="10" type="ORF">HMPREF1624_05214</name>
</gene>
<feature type="transmembrane region" description="Helical" evidence="8">
    <location>
        <begin position="977"/>
        <end position="995"/>
    </location>
</feature>
<dbReference type="Proteomes" id="UP000018087">
    <property type="component" value="Unassembled WGS sequence"/>
</dbReference>
<dbReference type="PANTHER" id="PTHR12266">
    <property type="entry name" value="NA+/CA2+ K+ INDEPENDENT EXCHANGER"/>
    <property type="match status" value="1"/>
</dbReference>
<organism evidence="10 11">
    <name type="scientific">Sporothrix schenckii (strain ATCC 58251 / de Perez 2211183)</name>
    <name type="common">Rose-picker's disease fungus</name>
    <dbReference type="NCBI Taxonomy" id="1391915"/>
    <lineage>
        <taxon>Eukaryota</taxon>
        <taxon>Fungi</taxon>
        <taxon>Dikarya</taxon>
        <taxon>Ascomycota</taxon>
        <taxon>Pezizomycotina</taxon>
        <taxon>Sordariomycetes</taxon>
        <taxon>Sordariomycetidae</taxon>
        <taxon>Ophiostomatales</taxon>
        <taxon>Ophiostomataceae</taxon>
        <taxon>Sporothrix</taxon>
    </lineage>
</organism>
<protein>
    <recommendedName>
        <fullName evidence="9">Sodium/calcium exchanger membrane region domain-containing protein</fullName>
    </recommendedName>
</protein>
<dbReference type="HOGENOM" id="CLU_004979_2_0_1"/>
<dbReference type="Pfam" id="PF01699">
    <property type="entry name" value="Na_Ca_ex"/>
    <property type="match status" value="2"/>
</dbReference>
<evidence type="ECO:0000256" key="8">
    <source>
        <dbReference type="SAM" id="Phobius"/>
    </source>
</evidence>
<feature type="transmembrane region" description="Helical" evidence="8">
    <location>
        <begin position="828"/>
        <end position="849"/>
    </location>
</feature>
<accession>U7PVF1</accession>
<feature type="transmembrane region" description="Helical" evidence="8">
    <location>
        <begin position="855"/>
        <end position="877"/>
    </location>
</feature>
<evidence type="ECO:0000256" key="6">
    <source>
        <dbReference type="ARBA" id="ARBA00023136"/>
    </source>
</evidence>
<dbReference type="AlphaFoldDB" id="U7PVF1"/>
<feature type="region of interest" description="Disordered" evidence="7">
    <location>
        <begin position="534"/>
        <end position="557"/>
    </location>
</feature>
<evidence type="ECO:0000256" key="1">
    <source>
        <dbReference type="ARBA" id="ARBA00004141"/>
    </source>
</evidence>
<reference evidence="11" key="1">
    <citation type="journal article" date="2014" name="Genome Announc.">
        <title>Genome sequence of the pathogenic fungus Sporothrix schenckii (ATCC 58251).</title>
        <authorList>
            <person name="Cuomo C.A."/>
            <person name="Rodriguez-Del Valle N."/>
            <person name="Perez-Sanchez L."/>
            <person name="Abouelleil A."/>
            <person name="Goldberg J."/>
            <person name="Young S."/>
            <person name="Zeng Q."/>
            <person name="Birren B.W."/>
        </authorList>
    </citation>
    <scope>NUCLEOTIDE SEQUENCE [LARGE SCALE GENOMIC DNA]</scope>
    <source>
        <strain evidence="11">ATCC 58251 / de Perez 2211183</strain>
    </source>
</reference>
<keyword evidence="3" id="KW-0813">Transport</keyword>
<feature type="compositionally biased region" description="Polar residues" evidence="7">
    <location>
        <begin position="448"/>
        <end position="469"/>
    </location>
</feature>
<feature type="region of interest" description="Disordered" evidence="7">
    <location>
        <begin position="712"/>
        <end position="741"/>
    </location>
</feature>
<feature type="transmembrane region" description="Helical" evidence="8">
    <location>
        <begin position="176"/>
        <end position="197"/>
    </location>
</feature>
<feature type="compositionally biased region" description="Polar residues" evidence="7">
    <location>
        <begin position="501"/>
        <end position="513"/>
    </location>
</feature>
<dbReference type="GO" id="GO:0016020">
    <property type="term" value="C:membrane"/>
    <property type="evidence" value="ECO:0007669"/>
    <property type="project" value="UniProtKB-SubCell"/>
</dbReference>